<evidence type="ECO:0000313" key="2">
    <source>
        <dbReference type="EMBL" id="GMR30528.1"/>
    </source>
</evidence>
<feature type="compositionally biased region" description="Low complexity" evidence="1">
    <location>
        <begin position="28"/>
        <end position="42"/>
    </location>
</feature>
<sequence>IFFTMEVVRSDRVTRQETAGQSPSPAVSGTTGTSSSSTSTTTLEKASTGDATFFLPSSGSTTQYSMDANSPNTVSTRSIDPAYASYGAAAPSLYAPTGNPYMTAFGGAPLYGGASATPFVMAAGPPPGMG</sequence>
<proteinExistence type="predicted"/>
<dbReference type="Proteomes" id="UP001328107">
    <property type="component" value="Unassembled WGS sequence"/>
</dbReference>
<reference evidence="3" key="1">
    <citation type="submission" date="2022-10" db="EMBL/GenBank/DDBJ databases">
        <title>Genome assembly of Pristionchus species.</title>
        <authorList>
            <person name="Yoshida K."/>
            <person name="Sommer R.J."/>
        </authorList>
    </citation>
    <scope>NUCLEOTIDE SEQUENCE [LARGE SCALE GENOMIC DNA]</scope>
    <source>
        <strain evidence="3">RS5460</strain>
    </source>
</reference>
<feature type="region of interest" description="Disordered" evidence="1">
    <location>
        <begin position="13"/>
        <end position="77"/>
    </location>
</feature>
<gene>
    <name evidence="2" type="ORF">PMAYCL1PPCAC_00723</name>
</gene>
<feature type="non-terminal residue" evidence="2">
    <location>
        <position position="1"/>
    </location>
</feature>
<evidence type="ECO:0000313" key="3">
    <source>
        <dbReference type="Proteomes" id="UP001328107"/>
    </source>
</evidence>
<feature type="compositionally biased region" description="Polar residues" evidence="1">
    <location>
        <begin position="16"/>
        <end position="27"/>
    </location>
</feature>
<name>A0AAN5BZ09_9BILA</name>
<accession>A0AAN5BZ09</accession>
<evidence type="ECO:0000256" key="1">
    <source>
        <dbReference type="SAM" id="MobiDB-lite"/>
    </source>
</evidence>
<protein>
    <submittedName>
        <fullName evidence="2">Uncharacterized protein</fullName>
    </submittedName>
</protein>
<feature type="compositionally biased region" description="Polar residues" evidence="1">
    <location>
        <begin position="55"/>
        <end position="77"/>
    </location>
</feature>
<dbReference type="AlphaFoldDB" id="A0AAN5BZ09"/>
<organism evidence="2 3">
    <name type="scientific">Pristionchus mayeri</name>
    <dbReference type="NCBI Taxonomy" id="1317129"/>
    <lineage>
        <taxon>Eukaryota</taxon>
        <taxon>Metazoa</taxon>
        <taxon>Ecdysozoa</taxon>
        <taxon>Nematoda</taxon>
        <taxon>Chromadorea</taxon>
        <taxon>Rhabditida</taxon>
        <taxon>Rhabditina</taxon>
        <taxon>Diplogasteromorpha</taxon>
        <taxon>Diplogasteroidea</taxon>
        <taxon>Neodiplogasteridae</taxon>
        <taxon>Pristionchus</taxon>
    </lineage>
</organism>
<comment type="caution">
    <text evidence="2">The sequence shown here is derived from an EMBL/GenBank/DDBJ whole genome shotgun (WGS) entry which is preliminary data.</text>
</comment>
<dbReference type="EMBL" id="BTRK01000001">
    <property type="protein sequence ID" value="GMR30528.1"/>
    <property type="molecule type" value="Genomic_DNA"/>
</dbReference>
<keyword evidence="3" id="KW-1185">Reference proteome</keyword>